<evidence type="ECO:0000256" key="1">
    <source>
        <dbReference type="SAM" id="MobiDB-lite"/>
    </source>
</evidence>
<protein>
    <submittedName>
        <fullName evidence="4">Secreted protein</fullName>
    </submittedName>
</protein>
<sequence length="112" mass="12066">MLSVIIHPIHAVIIIISRRAFNPRTLPYAQPFVSVAFGVPAAAGRHFQLIVLIPRGYVICRQERQPDQPTDRPNDPTGSGSKAVGSAGAWHIGTTTTAALRGTLFSMEMGFA</sequence>
<proteinExistence type="predicted"/>
<reference evidence="4" key="2">
    <citation type="submission" date="2019-09" db="UniProtKB">
        <authorList>
            <consortium name="WormBaseParasite"/>
        </authorList>
    </citation>
    <scope>IDENTIFICATION</scope>
</reference>
<feature type="compositionally biased region" description="Basic and acidic residues" evidence="1">
    <location>
        <begin position="62"/>
        <end position="74"/>
    </location>
</feature>
<feature type="region of interest" description="Disordered" evidence="1">
    <location>
        <begin position="62"/>
        <end position="88"/>
    </location>
</feature>
<keyword evidence="3" id="KW-1185">Reference proteome</keyword>
<dbReference type="EMBL" id="UZAH01027835">
    <property type="protein sequence ID" value="VDO95403.1"/>
    <property type="molecule type" value="Genomic_DNA"/>
</dbReference>
<gene>
    <name evidence="2" type="ORF">HPBE_LOCUS13240</name>
</gene>
<dbReference type="AlphaFoldDB" id="A0A183FXG4"/>
<evidence type="ECO:0000313" key="4">
    <source>
        <dbReference type="WBParaSite" id="HPBE_0001323901-mRNA-1"/>
    </source>
</evidence>
<accession>A0A3P8AU95</accession>
<reference evidence="2 3" key="1">
    <citation type="submission" date="2018-11" db="EMBL/GenBank/DDBJ databases">
        <authorList>
            <consortium name="Pathogen Informatics"/>
        </authorList>
    </citation>
    <scope>NUCLEOTIDE SEQUENCE [LARGE SCALE GENOMIC DNA]</scope>
</reference>
<evidence type="ECO:0000313" key="2">
    <source>
        <dbReference type="EMBL" id="VDO95403.1"/>
    </source>
</evidence>
<dbReference type="Proteomes" id="UP000050761">
    <property type="component" value="Unassembled WGS sequence"/>
</dbReference>
<name>A0A183FXG4_HELPZ</name>
<accession>A0A183FXG4</accession>
<evidence type="ECO:0000313" key="3">
    <source>
        <dbReference type="Proteomes" id="UP000050761"/>
    </source>
</evidence>
<dbReference type="WBParaSite" id="HPBE_0001323901-mRNA-1">
    <property type="protein sequence ID" value="HPBE_0001323901-mRNA-1"/>
    <property type="gene ID" value="HPBE_0001323901"/>
</dbReference>
<organism evidence="3 4">
    <name type="scientific">Heligmosomoides polygyrus</name>
    <name type="common">Parasitic roundworm</name>
    <dbReference type="NCBI Taxonomy" id="6339"/>
    <lineage>
        <taxon>Eukaryota</taxon>
        <taxon>Metazoa</taxon>
        <taxon>Ecdysozoa</taxon>
        <taxon>Nematoda</taxon>
        <taxon>Chromadorea</taxon>
        <taxon>Rhabditida</taxon>
        <taxon>Rhabditina</taxon>
        <taxon>Rhabditomorpha</taxon>
        <taxon>Strongyloidea</taxon>
        <taxon>Heligmosomidae</taxon>
        <taxon>Heligmosomoides</taxon>
    </lineage>
</organism>
<feature type="compositionally biased region" description="Low complexity" evidence="1">
    <location>
        <begin position="78"/>
        <end position="88"/>
    </location>
</feature>